<gene>
    <name evidence="1" type="ORF">EJC50_26880</name>
</gene>
<dbReference type="OrthoDB" id="2610132at2"/>
<proteinExistence type="predicted"/>
<organism evidence="1 2">
    <name type="scientific">Paenibacillus albus</name>
    <dbReference type="NCBI Taxonomy" id="2495582"/>
    <lineage>
        <taxon>Bacteria</taxon>
        <taxon>Bacillati</taxon>
        <taxon>Bacillota</taxon>
        <taxon>Bacilli</taxon>
        <taxon>Bacillales</taxon>
        <taxon>Paenibacillaceae</taxon>
        <taxon>Paenibacillus</taxon>
    </lineage>
</organism>
<name>A0A3Q8X8M1_9BACL</name>
<dbReference type="KEGG" id="palb:EJC50_26880"/>
<dbReference type="AlphaFoldDB" id="A0A3Q8X8M1"/>
<dbReference type="RefSeq" id="WP_126019021.1">
    <property type="nucleotide sequence ID" value="NZ_CP034437.1"/>
</dbReference>
<protein>
    <submittedName>
        <fullName evidence="1">Uncharacterized protein</fullName>
    </submittedName>
</protein>
<dbReference type="EMBL" id="CP034437">
    <property type="protein sequence ID" value="AZN42916.1"/>
    <property type="molecule type" value="Genomic_DNA"/>
</dbReference>
<sequence length="147" mass="16667">MAIMNPDRVSAHLQSCRITRIECYRFDPEFGRKLKLREEADVCGLIAISTTTGVVGFKEFAIPTRSLAGDLAMWAALFQRLKGLSLVDCIGYSQLKQEAWGQVRVELMESALMNIVEQINLGLDDIELPGKWDRAFLFHHAQEYVSF</sequence>
<dbReference type="Proteomes" id="UP000272528">
    <property type="component" value="Chromosome"/>
</dbReference>
<keyword evidence="2" id="KW-1185">Reference proteome</keyword>
<evidence type="ECO:0000313" key="2">
    <source>
        <dbReference type="Proteomes" id="UP000272528"/>
    </source>
</evidence>
<evidence type="ECO:0000313" key="1">
    <source>
        <dbReference type="EMBL" id="AZN42916.1"/>
    </source>
</evidence>
<accession>A0A3Q8X8M1</accession>
<reference evidence="2" key="1">
    <citation type="submission" date="2018-12" db="EMBL/GenBank/DDBJ databases">
        <title>Genome sequence of Peanibacillus sp.</title>
        <authorList>
            <person name="Subramani G."/>
            <person name="Srinivasan S."/>
            <person name="Kim M.K."/>
        </authorList>
    </citation>
    <scope>NUCLEOTIDE SEQUENCE [LARGE SCALE GENOMIC DNA]</scope>
    <source>
        <strain evidence="2">18JY67-1</strain>
    </source>
</reference>